<dbReference type="AlphaFoldDB" id="A0A392SL23"/>
<proteinExistence type="predicted"/>
<accession>A0A392SL23</accession>
<sequence>WYEESAEETEMEVTYTPDEVLIHEMDELDCQLLNMKEYDVQTLKVCKEQVQEWVERLTIEIDSRGPEAKNSQIEEERLWYSEIFALGGSINHLKSTMELARK</sequence>
<evidence type="ECO:0000313" key="2">
    <source>
        <dbReference type="Proteomes" id="UP000265520"/>
    </source>
</evidence>
<keyword evidence="2" id="KW-1185">Reference proteome</keyword>
<protein>
    <submittedName>
        <fullName evidence="1">Uncharacterized protein</fullName>
    </submittedName>
</protein>
<comment type="caution">
    <text evidence="1">The sequence shown here is derived from an EMBL/GenBank/DDBJ whole genome shotgun (WGS) entry which is preliminary data.</text>
</comment>
<organism evidence="1 2">
    <name type="scientific">Trifolium medium</name>
    <dbReference type="NCBI Taxonomy" id="97028"/>
    <lineage>
        <taxon>Eukaryota</taxon>
        <taxon>Viridiplantae</taxon>
        <taxon>Streptophyta</taxon>
        <taxon>Embryophyta</taxon>
        <taxon>Tracheophyta</taxon>
        <taxon>Spermatophyta</taxon>
        <taxon>Magnoliopsida</taxon>
        <taxon>eudicotyledons</taxon>
        <taxon>Gunneridae</taxon>
        <taxon>Pentapetalae</taxon>
        <taxon>rosids</taxon>
        <taxon>fabids</taxon>
        <taxon>Fabales</taxon>
        <taxon>Fabaceae</taxon>
        <taxon>Papilionoideae</taxon>
        <taxon>50 kb inversion clade</taxon>
        <taxon>NPAAA clade</taxon>
        <taxon>Hologalegina</taxon>
        <taxon>IRL clade</taxon>
        <taxon>Trifolieae</taxon>
        <taxon>Trifolium</taxon>
    </lineage>
</organism>
<reference evidence="1 2" key="1">
    <citation type="journal article" date="2018" name="Front. Plant Sci.">
        <title>Red Clover (Trifolium pratense) and Zigzag Clover (T. medium) - A Picture of Genomic Similarities and Differences.</title>
        <authorList>
            <person name="Dluhosova J."/>
            <person name="Istvanek J."/>
            <person name="Nedelnik J."/>
            <person name="Repkova J."/>
        </authorList>
    </citation>
    <scope>NUCLEOTIDE SEQUENCE [LARGE SCALE GENOMIC DNA]</scope>
    <source>
        <strain evidence="2">cv. 10/8</strain>
        <tissue evidence="1">Leaf</tissue>
    </source>
</reference>
<evidence type="ECO:0000313" key="1">
    <source>
        <dbReference type="EMBL" id="MCI49142.1"/>
    </source>
</evidence>
<dbReference type="EMBL" id="LXQA010396572">
    <property type="protein sequence ID" value="MCI49142.1"/>
    <property type="molecule type" value="Genomic_DNA"/>
</dbReference>
<dbReference type="Proteomes" id="UP000265520">
    <property type="component" value="Unassembled WGS sequence"/>
</dbReference>
<name>A0A392SL23_9FABA</name>
<feature type="non-terminal residue" evidence="1">
    <location>
        <position position="1"/>
    </location>
</feature>
<feature type="non-terminal residue" evidence="1">
    <location>
        <position position="102"/>
    </location>
</feature>